<feature type="domain" description="HTH araC/xylS-type" evidence="3">
    <location>
        <begin position="16"/>
        <end position="113"/>
    </location>
</feature>
<dbReference type="SMART" id="SM00342">
    <property type="entry name" value="HTH_ARAC"/>
    <property type="match status" value="1"/>
</dbReference>
<gene>
    <name evidence="4" type="ORF">COA17_18255</name>
</gene>
<sequence length="307" mass="33955">MTEAGVHGERYEARIARAIAHVEAHPDEPLTLERVAAIACLSAYHFHRVFRALTGESLRSFAERRRLERAILLSRRGQSWKVASASCGFASPASFARAFRRVYGVPPSAFDREAWWDARPDRTEVEAVSAFFLRPAPPLDPDFAVTLEQRPAARLAAARVWGGYLAPGKLVAAYQSLRAWADEQGLETRGGRIVGASRDDPDLTPLSRCRYDFMIELPDGLNPPPRFSVAERDAGLWAVTRVKGDLAAVDRAWSSLFKSWLPASGLDLRDAPAEEAYLQLPEDIGWDAFDLECRVPVADPPDGGHHA</sequence>
<dbReference type="GO" id="GO:0043565">
    <property type="term" value="F:sequence-specific DNA binding"/>
    <property type="evidence" value="ECO:0007669"/>
    <property type="project" value="InterPro"/>
</dbReference>
<dbReference type="Gene3D" id="3.20.80.10">
    <property type="entry name" value="Regulatory factor, effector binding domain"/>
    <property type="match status" value="1"/>
</dbReference>
<dbReference type="GO" id="GO:0003700">
    <property type="term" value="F:DNA-binding transcription factor activity"/>
    <property type="evidence" value="ECO:0007669"/>
    <property type="project" value="InterPro"/>
</dbReference>
<evidence type="ECO:0000256" key="1">
    <source>
        <dbReference type="ARBA" id="ARBA00023015"/>
    </source>
</evidence>
<dbReference type="Gene3D" id="1.10.10.60">
    <property type="entry name" value="Homeodomain-like"/>
    <property type="match status" value="2"/>
</dbReference>
<dbReference type="InterPro" id="IPR018060">
    <property type="entry name" value="HTH_AraC"/>
</dbReference>
<keyword evidence="1" id="KW-0805">Transcription regulation</keyword>
<dbReference type="PANTHER" id="PTHR40055">
    <property type="entry name" value="TRANSCRIPTIONAL REGULATOR YGIV-RELATED"/>
    <property type="match status" value="1"/>
</dbReference>
<dbReference type="AlphaFoldDB" id="A0A2A4HST1"/>
<protein>
    <submittedName>
        <fullName evidence="4">AraC family transcriptional regulator</fullName>
    </submittedName>
</protein>
<proteinExistence type="predicted"/>
<dbReference type="SUPFAM" id="SSF55136">
    <property type="entry name" value="Probable bacterial effector-binding domain"/>
    <property type="match status" value="1"/>
</dbReference>
<dbReference type="InterPro" id="IPR009057">
    <property type="entry name" value="Homeodomain-like_sf"/>
</dbReference>
<accession>A0A2A4HST1</accession>
<dbReference type="SMART" id="SM00871">
    <property type="entry name" value="AraC_E_bind"/>
    <property type="match status" value="1"/>
</dbReference>
<evidence type="ECO:0000259" key="3">
    <source>
        <dbReference type="PROSITE" id="PS01124"/>
    </source>
</evidence>
<evidence type="ECO:0000313" key="5">
    <source>
        <dbReference type="Proteomes" id="UP000218784"/>
    </source>
</evidence>
<dbReference type="SUPFAM" id="SSF46689">
    <property type="entry name" value="Homeodomain-like"/>
    <property type="match status" value="2"/>
</dbReference>
<dbReference type="Proteomes" id="UP000218784">
    <property type="component" value="Unassembled WGS sequence"/>
</dbReference>
<reference evidence="4 5" key="1">
    <citation type="submission" date="2017-09" db="EMBL/GenBank/DDBJ databases">
        <title>Sphingomonas ginsenosidimutans KACC 14949, whole genome shotgun sequence.</title>
        <authorList>
            <person name="Feng G."/>
            <person name="Zhu H."/>
        </authorList>
    </citation>
    <scope>NUCLEOTIDE SEQUENCE [LARGE SCALE GENOMIC DNA]</scope>
    <source>
        <strain evidence="4 5">KACC 14949</strain>
    </source>
</reference>
<dbReference type="InterPro" id="IPR029442">
    <property type="entry name" value="GyrI-like"/>
</dbReference>
<evidence type="ECO:0000256" key="2">
    <source>
        <dbReference type="ARBA" id="ARBA00023163"/>
    </source>
</evidence>
<dbReference type="PANTHER" id="PTHR40055:SF2">
    <property type="entry name" value="DNA GYRASE INHIBITOR"/>
    <property type="match status" value="1"/>
</dbReference>
<keyword evidence="2" id="KW-0804">Transcription</keyword>
<name>A0A2A4HST1_9SPHN</name>
<dbReference type="PROSITE" id="PS01124">
    <property type="entry name" value="HTH_ARAC_FAMILY_2"/>
    <property type="match status" value="1"/>
</dbReference>
<evidence type="ECO:0000313" key="4">
    <source>
        <dbReference type="EMBL" id="PCG07444.1"/>
    </source>
</evidence>
<dbReference type="Pfam" id="PF06445">
    <property type="entry name" value="GyrI-like"/>
    <property type="match status" value="1"/>
</dbReference>
<dbReference type="EMBL" id="NWVD01000028">
    <property type="protein sequence ID" value="PCG07444.1"/>
    <property type="molecule type" value="Genomic_DNA"/>
</dbReference>
<dbReference type="RefSeq" id="WP_084276687.1">
    <property type="nucleotide sequence ID" value="NZ_NWVD01000028.1"/>
</dbReference>
<organism evidence="4 5">
    <name type="scientific">Sphingomonas ginsenosidimutans</name>
    <dbReference type="NCBI Taxonomy" id="862134"/>
    <lineage>
        <taxon>Bacteria</taxon>
        <taxon>Pseudomonadati</taxon>
        <taxon>Pseudomonadota</taxon>
        <taxon>Alphaproteobacteria</taxon>
        <taxon>Sphingomonadales</taxon>
        <taxon>Sphingomonadaceae</taxon>
        <taxon>Sphingomonas</taxon>
    </lineage>
</organism>
<keyword evidence="5" id="KW-1185">Reference proteome</keyword>
<dbReference type="Pfam" id="PF12833">
    <property type="entry name" value="HTH_18"/>
    <property type="match status" value="1"/>
</dbReference>
<dbReference type="InterPro" id="IPR010499">
    <property type="entry name" value="AraC_E-bd"/>
</dbReference>
<dbReference type="InterPro" id="IPR050908">
    <property type="entry name" value="SmbC-like"/>
</dbReference>
<comment type="caution">
    <text evidence="4">The sequence shown here is derived from an EMBL/GenBank/DDBJ whole genome shotgun (WGS) entry which is preliminary data.</text>
</comment>
<dbReference type="InterPro" id="IPR011256">
    <property type="entry name" value="Reg_factor_effector_dom_sf"/>
</dbReference>